<keyword evidence="4" id="KW-1185">Reference proteome</keyword>
<name>A0A5C3E7R0_9BASI</name>
<sequence length="187" mass="19484">MLHTKMNLVGLATVLVSSALVAASYSSTDPAPPAIDSAILVPCGPAGEKEHAVVPDANGCQLISSTGAFSVNQLPILQPGVRIGFAADPSCSKTYLPTYEELLGFKNSQLCSVYILDQSDPAGATVHNDLQGGHGKRSTIGGKPVSADTPPHGAEDDKWNNVFTKRDNNPAAPADQVTLKYVMLVTA</sequence>
<proteinExistence type="predicted"/>
<accession>A0A5C3E7R0</accession>
<dbReference type="AlphaFoldDB" id="A0A5C3E7R0"/>
<feature type="region of interest" description="Disordered" evidence="1">
    <location>
        <begin position="130"/>
        <end position="157"/>
    </location>
</feature>
<dbReference type="EMBL" id="OOIN01000015">
    <property type="protein sequence ID" value="SPO26773.1"/>
    <property type="molecule type" value="Genomic_DNA"/>
</dbReference>
<feature type="chain" id="PRO_5022881513" description="Secreted protein" evidence="2">
    <location>
        <begin position="24"/>
        <end position="187"/>
    </location>
</feature>
<evidence type="ECO:0000256" key="2">
    <source>
        <dbReference type="SAM" id="SignalP"/>
    </source>
</evidence>
<organism evidence="3 4">
    <name type="scientific">Ustilago trichophora</name>
    <dbReference type="NCBI Taxonomy" id="86804"/>
    <lineage>
        <taxon>Eukaryota</taxon>
        <taxon>Fungi</taxon>
        <taxon>Dikarya</taxon>
        <taxon>Basidiomycota</taxon>
        <taxon>Ustilaginomycotina</taxon>
        <taxon>Ustilaginomycetes</taxon>
        <taxon>Ustilaginales</taxon>
        <taxon>Ustilaginaceae</taxon>
        <taxon>Ustilago</taxon>
    </lineage>
</organism>
<evidence type="ECO:0000313" key="4">
    <source>
        <dbReference type="Proteomes" id="UP000324022"/>
    </source>
</evidence>
<reference evidence="3 4" key="1">
    <citation type="submission" date="2018-03" db="EMBL/GenBank/DDBJ databases">
        <authorList>
            <person name="Guldener U."/>
        </authorList>
    </citation>
    <scope>NUCLEOTIDE SEQUENCE [LARGE SCALE GENOMIC DNA]</scope>
    <source>
        <strain evidence="3 4">NBRC100155</strain>
    </source>
</reference>
<dbReference type="OrthoDB" id="2556695at2759"/>
<protein>
    <recommendedName>
        <fullName evidence="5">Secreted protein</fullName>
    </recommendedName>
</protein>
<keyword evidence="2" id="KW-0732">Signal</keyword>
<gene>
    <name evidence="3" type="ORF">UTRI_04082_B</name>
</gene>
<feature type="signal peptide" evidence="2">
    <location>
        <begin position="1"/>
        <end position="23"/>
    </location>
</feature>
<dbReference type="Proteomes" id="UP000324022">
    <property type="component" value="Unassembled WGS sequence"/>
</dbReference>
<evidence type="ECO:0000256" key="1">
    <source>
        <dbReference type="SAM" id="MobiDB-lite"/>
    </source>
</evidence>
<evidence type="ECO:0000313" key="3">
    <source>
        <dbReference type="EMBL" id="SPO26773.1"/>
    </source>
</evidence>
<evidence type="ECO:0008006" key="5">
    <source>
        <dbReference type="Google" id="ProtNLM"/>
    </source>
</evidence>